<dbReference type="GeneID" id="32804248"/>
<dbReference type="RefSeq" id="WP_044487701.1">
    <property type="nucleotide sequence ID" value="NZ_CP132921.1"/>
</dbReference>
<evidence type="ECO:0000313" key="2">
    <source>
        <dbReference type="EMBL" id="WMW05314.1"/>
    </source>
</evidence>
<feature type="chain" id="PRO_5045819816" description="Secreted protein" evidence="1">
    <location>
        <begin position="21"/>
        <end position="103"/>
    </location>
</feature>
<keyword evidence="1" id="KW-0732">Signal</keyword>
<proteinExistence type="predicted"/>
<organism evidence="2 3">
    <name type="scientific">Pseudomonas entomophila</name>
    <dbReference type="NCBI Taxonomy" id="312306"/>
    <lineage>
        <taxon>Bacteria</taxon>
        <taxon>Pseudomonadati</taxon>
        <taxon>Pseudomonadota</taxon>
        <taxon>Gammaproteobacteria</taxon>
        <taxon>Pseudomonadales</taxon>
        <taxon>Pseudomonadaceae</taxon>
        <taxon>Pseudomonas</taxon>
    </lineage>
</organism>
<dbReference type="Proteomes" id="UP001183127">
    <property type="component" value="Chromosome"/>
</dbReference>
<sequence>MPMLRPILLSLSLITVYAQASTPQAWSDQRQHMLKACLAASQFKDAHVLGKPAEFDDQVGYSALLVEGTYPQKHMQQRTGTELCLYDRQRQQAFVTEWEAGKP</sequence>
<gene>
    <name evidence="2" type="ORF">RAH46_23795</name>
</gene>
<dbReference type="EMBL" id="CP132921">
    <property type="protein sequence ID" value="WMW05314.1"/>
    <property type="molecule type" value="Genomic_DNA"/>
</dbReference>
<name>A0ABY9QNH3_9PSED</name>
<evidence type="ECO:0000256" key="1">
    <source>
        <dbReference type="SAM" id="SignalP"/>
    </source>
</evidence>
<feature type="signal peptide" evidence="1">
    <location>
        <begin position="1"/>
        <end position="20"/>
    </location>
</feature>
<accession>A0ABY9QNH3</accession>
<reference evidence="2 3" key="1">
    <citation type="submission" date="2023-08" db="EMBL/GenBank/DDBJ databases">
        <title>Complete Genome Sequence of Pseudomonas entomophila TVIN A01.</title>
        <authorList>
            <person name="Shelke T."/>
            <person name="Mahar N.S."/>
            <person name="Gupta I."/>
            <person name="Gupta V."/>
        </authorList>
    </citation>
    <scope>NUCLEOTIDE SEQUENCE [LARGE SCALE GENOMIC DNA]</scope>
    <source>
        <strain evidence="2 3">TVIN-A01</strain>
    </source>
</reference>
<protein>
    <recommendedName>
        <fullName evidence="4">Secreted protein</fullName>
    </recommendedName>
</protein>
<evidence type="ECO:0000313" key="3">
    <source>
        <dbReference type="Proteomes" id="UP001183127"/>
    </source>
</evidence>
<evidence type="ECO:0008006" key="4">
    <source>
        <dbReference type="Google" id="ProtNLM"/>
    </source>
</evidence>
<keyword evidence="3" id="KW-1185">Reference proteome</keyword>